<evidence type="ECO:0000313" key="3">
    <source>
        <dbReference type="Proteomes" id="UP000007952"/>
    </source>
</evidence>
<evidence type="ECO:0000256" key="1">
    <source>
        <dbReference type="SAM" id="Phobius"/>
    </source>
</evidence>
<feature type="transmembrane region" description="Helical" evidence="1">
    <location>
        <begin position="20"/>
        <end position="41"/>
    </location>
</feature>
<dbReference type="Proteomes" id="UP000007952">
    <property type="component" value="Chromosome"/>
</dbReference>
<organism evidence="2 3">
    <name type="scientific">Mycoplasma haemofelis (strain Ohio2)</name>
    <dbReference type="NCBI Taxonomy" id="859194"/>
    <lineage>
        <taxon>Bacteria</taxon>
        <taxon>Bacillati</taxon>
        <taxon>Mycoplasmatota</taxon>
        <taxon>Mollicutes</taxon>
        <taxon>Mycoplasmataceae</taxon>
        <taxon>Mycoplasma</taxon>
    </lineage>
</organism>
<dbReference type="KEGG" id="mhf:MHF_0222"/>
<reference key="2">
    <citation type="submission" date="2011-05" db="EMBL/GenBank/DDBJ databases">
        <title>The Genome of Mycoplasma haemofelis Strain Ohio2, a pathogenic hemoplasma of the cat.</title>
        <authorList>
            <person name="Santos A.P."/>
            <person name="Guimaraes A.M.S."/>
            <person name="SanMiguel P.J."/>
            <person name="Martin S.W."/>
            <person name="Messick J.B."/>
        </authorList>
    </citation>
    <scope>NUCLEOTIDE SEQUENCE</scope>
    <source>
        <strain>Ohio2</strain>
    </source>
</reference>
<feature type="transmembrane region" description="Helical" evidence="1">
    <location>
        <begin position="93"/>
        <end position="120"/>
    </location>
</feature>
<accession>F6FGC7</accession>
<gene>
    <name evidence="2" type="ordered locus">MHF_0222</name>
</gene>
<name>F6FGC7_MYCHI</name>
<dbReference type="BioCyc" id="MHAE859194:G1GR7-218-MONOMER"/>
<proteinExistence type="predicted"/>
<dbReference type="STRING" id="859194.MHF_0222"/>
<dbReference type="HOGENOM" id="CLU_1420078_0_0_14"/>
<dbReference type="AlphaFoldDB" id="F6FGC7"/>
<dbReference type="EMBL" id="CP002808">
    <property type="protein sequence ID" value="AEG72517.1"/>
    <property type="molecule type" value="Genomic_DNA"/>
</dbReference>
<reference evidence="2 3" key="1">
    <citation type="journal article" date="2011" name="J. Bacteriol.">
        <title>Complete genome sequences of two hemotropic Mycoplasmas, Mycoplasma haemofelis strain Ohio2 and Mycoplasma suis strain Illinois.</title>
        <authorList>
            <person name="Messick J.B."/>
            <person name="Santos A.P."/>
            <person name="Guimaraes A.M."/>
        </authorList>
    </citation>
    <scope>NUCLEOTIDE SEQUENCE [LARGE SCALE GENOMIC DNA]</scope>
    <source>
        <strain evidence="2 3">Ohio2</strain>
    </source>
</reference>
<keyword evidence="1" id="KW-1133">Transmembrane helix</keyword>
<keyword evidence="1" id="KW-0472">Membrane</keyword>
<feature type="transmembrane region" description="Helical" evidence="1">
    <location>
        <begin position="127"/>
        <end position="146"/>
    </location>
</feature>
<protein>
    <submittedName>
        <fullName evidence="2">Uncharacterized protein</fullName>
    </submittedName>
</protein>
<sequence length="193" mass="22568">MNSFYLAKRGVRWAGVLDLINVSSWILLIFVVGVYHQCWLVPRRYIPLSFLSYAQSDASASYTWALVGGQGYRALFDYVIFDFDLFKVTMWNVVLPMFLVVLFSFITKILFGIYGIIVFMRARNVKLVYASFLVIFLPLVGGYEAIKICDSFENRLSHRYVASHSFMRWKVRKMWNGFMSAKFEDEMIKGEDY</sequence>
<evidence type="ECO:0000313" key="2">
    <source>
        <dbReference type="EMBL" id="AEG72517.1"/>
    </source>
</evidence>
<keyword evidence="1" id="KW-0812">Transmembrane</keyword>